<accession>A0AB39MIE3</accession>
<evidence type="ECO:0000313" key="2">
    <source>
        <dbReference type="EMBL" id="XDQ04713.1"/>
    </source>
</evidence>
<name>A0AB39MIE3_9ACTN</name>
<keyword evidence="1" id="KW-1133">Transmembrane helix</keyword>
<protein>
    <submittedName>
        <fullName evidence="2">Uncharacterized protein</fullName>
    </submittedName>
</protein>
<dbReference type="AlphaFoldDB" id="A0AB39MIE3"/>
<feature type="transmembrane region" description="Helical" evidence="1">
    <location>
        <begin position="69"/>
        <end position="90"/>
    </location>
</feature>
<feature type="transmembrane region" description="Helical" evidence="1">
    <location>
        <begin position="111"/>
        <end position="138"/>
    </location>
</feature>
<organism evidence="2">
    <name type="scientific">Streptomyces sp. R08</name>
    <dbReference type="NCBI Taxonomy" id="3238624"/>
    <lineage>
        <taxon>Bacteria</taxon>
        <taxon>Bacillati</taxon>
        <taxon>Actinomycetota</taxon>
        <taxon>Actinomycetes</taxon>
        <taxon>Kitasatosporales</taxon>
        <taxon>Streptomycetaceae</taxon>
        <taxon>Streptomyces</taxon>
    </lineage>
</organism>
<keyword evidence="1" id="KW-0472">Membrane</keyword>
<feature type="transmembrane region" description="Helical" evidence="1">
    <location>
        <begin position="232"/>
        <end position="251"/>
    </location>
</feature>
<keyword evidence="1" id="KW-0812">Transmembrane</keyword>
<evidence type="ECO:0000256" key="1">
    <source>
        <dbReference type="SAM" id="Phobius"/>
    </source>
</evidence>
<reference evidence="2" key="1">
    <citation type="submission" date="2024-07" db="EMBL/GenBank/DDBJ databases">
        <authorList>
            <person name="Yu S.T."/>
        </authorList>
    </citation>
    <scope>NUCLEOTIDE SEQUENCE</scope>
    <source>
        <strain evidence="2">R08</strain>
    </source>
</reference>
<proteinExistence type="predicted"/>
<dbReference type="RefSeq" id="WP_369190213.1">
    <property type="nucleotide sequence ID" value="NZ_CP163431.1"/>
</dbReference>
<sequence length="342" mass="38156">MPSPSTGPVERVDELKLLEEKETRRQGLVSNLPAYAGAAIILLVIAKVAIVSHGLTATMLALISGANPLQVLSGAMILLLPFSGLIVIHANESQYKYRPGLAETRRAEIQLGVYLTLFLLSFVLSGGWILMTVVLLAVRHALFVYDKKRGKAVDRFTLLSHEEWLRTPPTDTICRTIWQAVNQKEEERRRVARRHPIDLASIERLDGELSDLSAQFDERAERINRLKFSEGAIFGPVVAIYAVTFLIQFFGNDRPWMPAERIELKNGDIEVGYIVESGDSWTTVLVDGSRVIVRLPSDSVKSRDLCAISKDDGSRTKTIYKYFSKSEPAYKPCPKMGSARTP</sequence>
<gene>
    <name evidence="2" type="ORF">AB5J58_33225</name>
</gene>
<dbReference type="EMBL" id="CP163431">
    <property type="protein sequence ID" value="XDQ04713.1"/>
    <property type="molecule type" value="Genomic_DNA"/>
</dbReference>
<feature type="transmembrane region" description="Helical" evidence="1">
    <location>
        <begin position="34"/>
        <end position="63"/>
    </location>
</feature>